<dbReference type="STRING" id="479433.Caci_3305"/>
<name>C7Q7L9_CATAD</name>
<feature type="domain" description="Glyoxalase-like" evidence="1">
    <location>
        <begin position="6"/>
        <end position="128"/>
    </location>
</feature>
<dbReference type="InParanoid" id="C7Q7L9"/>
<accession>C7Q7L9</accession>
<gene>
    <name evidence="2" type="ordered locus">Caci_3305</name>
</gene>
<protein>
    <recommendedName>
        <fullName evidence="1">Glyoxalase-like domain-containing protein</fullName>
    </recommendedName>
</protein>
<reference evidence="2 3" key="1">
    <citation type="journal article" date="2009" name="Stand. Genomic Sci.">
        <title>Complete genome sequence of Catenulispora acidiphila type strain (ID 139908).</title>
        <authorList>
            <person name="Copeland A."/>
            <person name="Lapidus A."/>
            <person name="Glavina Del Rio T."/>
            <person name="Nolan M."/>
            <person name="Lucas S."/>
            <person name="Chen F."/>
            <person name="Tice H."/>
            <person name="Cheng J.F."/>
            <person name="Bruce D."/>
            <person name="Goodwin L."/>
            <person name="Pitluck S."/>
            <person name="Mikhailova N."/>
            <person name="Pati A."/>
            <person name="Ivanova N."/>
            <person name="Mavromatis K."/>
            <person name="Chen A."/>
            <person name="Palaniappan K."/>
            <person name="Chain P."/>
            <person name="Land M."/>
            <person name="Hauser L."/>
            <person name="Chang Y.J."/>
            <person name="Jeffries C.D."/>
            <person name="Chertkov O."/>
            <person name="Brettin T."/>
            <person name="Detter J.C."/>
            <person name="Han C."/>
            <person name="Ali Z."/>
            <person name="Tindall B.J."/>
            <person name="Goker M."/>
            <person name="Bristow J."/>
            <person name="Eisen J.A."/>
            <person name="Markowitz V."/>
            <person name="Hugenholtz P."/>
            <person name="Kyrpides N.C."/>
            <person name="Klenk H.P."/>
        </authorList>
    </citation>
    <scope>NUCLEOTIDE SEQUENCE [LARGE SCALE GENOMIC DNA]</scope>
    <source>
        <strain evidence="3">DSM 44928 / JCM 14897 / NBRC 102108 / NRRL B-24433 / ID139908</strain>
    </source>
</reference>
<proteinExistence type="predicted"/>
<dbReference type="SUPFAM" id="SSF54593">
    <property type="entry name" value="Glyoxalase/Bleomycin resistance protein/Dihydroxybiphenyl dioxygenase"/>
    <property type="match status" value="1"/>
</dbReference>
<keyword evidence="3" id="KW-1185">Reference proteome</keyword>
<dbReference type="Proteomes" id="UP000000851">
    <property type="component" value="Chromosome"/>
</dbReference>
<evidence type="ECO:0000259" key="1">
    <source>
        <dbReference type="Pfam" id="PF18029"/>
    </source>
</evidence>
<dbReference type="Gene3D" id="3.10.180.10">
    <property type="entry name" value="2,3-Dihydroxybiphenyl 1,2-Dioxygenase, domain 1"/>
    <property type="match status" value="1"/>
</dbReference>
<evidence type="ECO:0000313" key="3">
    <source>
        <dbReference type="Proteomes" id="UP000000851"/>
    </source>
</evidence>
<dbReference type="eggNOG" id="COG0346">
    <property type="taxonomic scope" value="Bacteria"/>
</dbReference>
<dbReference type="HOGENOM" id="CLU_108054_2_1_11"/>
<organism evidence="2 3">
    <name type="scientific">Catenulispora acidiphila (strain DSM 44928 / JCM 14897 / NBRC 102108 / NRRL B-24433 / ID139908)</name>
    <dbReference type="NCBI Taxonomy" id="479433"/>
    <lineage>
        <taxon>Bacteria</taxon>
        <taxon>Bacillati</taxon>
        <taxon>Actinomycetota</taxon>
        <taxon>Actinomycetes</taxon>
        <taxon>Catenulisporales</taxon>
        <taxon>Catenulisporaceae</taxon>
        <taxon>Catenulispora</taxon>
    </lineage>
</organism>
<sequence>MALTSVTIGAPAPRDLAAFYSTLLDWPITTSEFAGPGRPPEDGWAQIRPPAGVIGMTLSFEYEAEFTRPVWPAVEGRQNSTQHLDIGVADLEESVRWAIAAGATLAEFQPQPDVRVMIDPTGHPFCLFEDESVR</sequence>
<dbReference type="AlphaFoldDB" id="C7Q7L9"/>
<dbReference type="KEGG" id="cai:Caci_3305"/>
<dbReference type="CDD" id="cd06587">
    <property type="entry name" value="VOC"/>
    <property type="match status" value="1"/>
</dbReference>
<dbReference type="Pfam" id="PF18029">
    <property type="entry name" value="Glyoxalase_6"/>
    <property type="match status" value="1"/>
</dbReference>
<dbReference type="OrthoDB" id="4211373at2"/>
<evidence type="ECO:0000313" key="2">
    <source>
        <dbReference type="EMBL" id="ACU72212.1"/>
    </source>
</evidence>
<dbReference type="InterPro" id="IPR041581">
    <property type="entry name" value="Glyoxalase_6"/>
</dbReference>
<dbReference type="PANTHER" id="PTHR35908:SF1">
    <property type="entry name" value="CONSERVED PROTEIN"/>
    <property type="match status" value="1"/>
</dbReference>
<dbReference type="EMBL" id="CP001700">
    <property type="protein sequence ID" value="ACU72212.1"/>
    <property type="molecule type" value="Genomic_DNA"/>
</dbReference>
<dbReference type="PANTHER" id="PTHR35908">
    <property type="entry name" value="HYPOTHETICAL FUSION PROTEIN"/>
    <property type="match status" value="1"/>
</dbReference>
<dbReference type="InterPro" id="IPR029068">
    <property type="entry name" value="Glyas_Bleomycin-R_OHBP_Dase"/>
</dbReference>